<dbReference type="PANTHER" id="PTHR10773">
    <property type="entry name" value="DNA-DIRECTED RNA POLYMERASES I, II, AND III SUBUNIT RPABC2"/>
    <property type="match status" value="1"/>
</dbReference>
<dbReference type="OrthoDB" id="6621115at2759"/>
<keyword evidence="4" id="KW-1185">Reference proteome</keyword>
<protein>
    <submittedName>
        <fullName evidence="3">NAD-dependent protein deacetylase Sir2B-like</fullName>
    </submittedName>
</protein>
<accession>A0A6G0X7W2</accession>
<comment type="caution">
    <text evidence="3">The sequence shown here is derived from an EMBL/GenBank/DDBJ whole genome shotgun (WGS) entry which is preliminary data.</text>
</comment>
<feature type="region of interest" description="Disordered" evidence="1">
    <location>
        <begin position="1"/>
        <end position="29"/>
    </location>
</feature>
<dbReference type="EMBL" id="VUJU01008051">
    <property type="protein sequence ID" value="KAF0736152.1"/>
    <property type="molecule type" value="Genomic_DNA"/>
</dbReference>
<gene>
    <name evidence="3" type="ORF">FWK35_00026020</name>
</gene>
<dbReference type="InterPro" id="IPR057191">
    <property type="entry name" value="DUF7869"/>
</dbReference>
<dbReference type="Proteomes" id="UP000478052">
    <property type="component" value="Unassembled WGS sequence"/>
</dbReference>
<name>A0A6G0X7W2_APHCR</name>
<evidence type="ECO:0000313" key="3">
    <source>
        <dbReference type="EMBL" id="KAF0736152.1"/>
    </source>
</evidence>
<organism evidence="3 4">
    <name type="scientific">Aphis craccivora</name>
    <name type="common">Cowpea aphid</name>
    <dbReference type="NCBI Taxonomy" id="307492"/>
    <lineage>
        <taxon>Eukaryota</taxon>
        <taxon>Metazoa</taxon>
        <taxon>Ecdysozoa</taxon>
        <taxon>Arthropoda</taxon>
        <taxon>Hexapoda</taxon>
        <taxon>Insecta</taxon>
        <taxon>Pterygota</taxon>
        <taxon>Neoptera</taxon>
        <taxon>Paraneoptera</taxon>
        <taxon>Hemiptera</taxon>
        <taxon>Sternorrhyncha</taxon>
        <taxon>Aphidomorpha</taxon>
        <taxon>Aphidoidea</taxon>
        <taxon>Aphididae</taxon>
        <taxon>Aphidini</taxon>
        <taxon>Aphis</taxon>
        <taxon>Aphis</taxon>
    </lineage>
</organism>
<dbReference type="PANTHER" id="PTHR10773:SF19">
    <property type="match status" value="1"/>
</dbReference>
<evidence type="ECO:0000256" key="1">
    <source>
        <dbReference type="SAM" id="MobiDB-lite"/>
    </source>
</evidence>
<dbReference type="AlphaFoldDB" id="A0A6G0X7W2"/>
<dbReference type="Pfam" id="PF25273">
    <property type="entry name" value="DUF7869"/>
    <property type="match status" value="1"/>
</dbReference>
<evidence type="ECO:0000313" key="4">
    <source>
        <dbReference type="Proteomes" id="UP000478052"/>
    </source>
</evidence>
<proteinExistence type="predicted"/>
<feature type="domain" description="DUF7869" evidence="2">
    <location>
        <begin position="426"/>
        <end position="582"/>
    </location>
</feature>
<reference evidence="3 4" key="1">
    <citation type="submission" date="2019-08" db="EMBL/GenBank/DDBJ databases">
        <title>Whole genome of Aphis craccivora.</title>
        <authorList>
            <person name="Voronova N.V."/>
            <person name="Shulinski R.S."/>
            <person name="Bandarenka Y.V."/>
            <person name="Zhorov D.G."/>
            <person name="Warner D."/>
        </authorList>
    </citation>
    <scope>NUCLEOTIDE SEQUENCE [LARGE SCALE GENOMIC DNA]</scope>
    <source>
        <strain evidence="3">180601</strain>
        <tissue evidence="3">Whole Body</tissue>
    </source>
</reference>
<evidence type="ECO:0000259" key="2">
    <source>
        <dbReference type="Pfam" id="PF25273"/>
    </source>
</evidence>
<sequence>MSDISGISDLSFDDSINDPDYGNPNSSIEVSDFENISEYETLCSSIQNTKKPNNTTFNVEYDDEVRVIEASDEEDDVQVIKGKKKTKNPENWKRNKCKNAKASGEEHISLRGKLVLSRKIGPDCKCKNKCFIKVSDVEKNIIINMFNTIANKEKQDTYIAGLIKLNSVARRRPSITDNSKPKSCSCIYFIRIKEVEKRVCKKAFCSFLGIGKNRVQRIIKSLQKNEPSPLDKRGKHVNRGNKINEQIVFQIQTHIESFPARESHYSRIKNDSMRYLSPDLNMMKMYELYLIKYENEKWNQMQENNNIKPIVSYDFYRKYFSTNYKLSFGYPRVDTCQTCDRLQNLIAAEKDNELKKKLETEKQLHVSKAEVFYVDLRQKSEEAKLENSEIDVVSFDFQQNMPLPHIPCGDVFYKRQLWVYNFCIHSGRSGKSYFFMYDEATAHKGQNEVISFLNHYFSNIMDRSVKTVYLFSDNCSAQNKNFALTQFLYTITTNKIYGITKIIHRYPEPGHSFLPCDRAFGIIEKRRRKLERVYLPSTYKNLVQDTCKKFKVIDVEQNMILNYSQHTKALFKKTVNNRSKISFSILTYRFIEYTQHGLYSSVSVHSTAKDHFILQKPKTTLSLPTNDSLLYNGPLNIKEAKLKDVRDLASKYVPSEYLWYYSNLRSGEDEHTEALIDEDCNED</sequence>